<dbReference type="CDD" id="cd03163">
    <property type="entry name" value="TM4SF8_like_LEL"/>
    <property type="match status" value="1"/>
</dbReference>
<dbReference type="PRINTS" id="PR00259">
    <property type="entry name" value="TMFOUR"/>
</dbReference>
<dbReference type="GeneID" id="115814763"/>
<dbReference type="RefSeq" id="XP_030633570.1">
    <property type="nucleotide sequence ID" value="XM_030777710.1"/>
</dbReference>
<name>A0A6J2VKS4_CHACN</name>
<dbReference type="PANTHER" id="PTHR19282:SF120">
    <property type="entry name" value="TETRASPANIN-36"/>
    <property type="match status" value="1"/>
</dbReference>
<feature type="transmembrane region" description="Helical" evidence="7">
    <location>
        <begin position="50"/>
        <end position="72"/>
    </location>
</feature>
<keyword evidence="6" id="KW-1015">Disulfide bond</keyword>
<dbReference type="InterPro" id="IPR018499">
    <property type="entry name" value="Tetraspanin/Peripherin"/>
</dbReference>
<accession>A0A6J2VKS4</accession>
<dbReference type="PANTHER" id="PTHR19282">
    <property type="entry name" value="TETRASPANIN"/>
    <property type="match status" value="1"/>
</dbReference>
<keyword evidence="5 7" id="KW-0472">Membrane</keyword>
<evidence type="ECO:0000256" key="6">
    <source>
        <dbReference type="PIRSR" id="PIRSR002419-1"/>
    </source>
</evidence>
<dbReference type="Proteomes" id="UP000504632">
    <property type="component" value="Chromosome 1"/>
</dbReference>
<evidence type="ECO:0000313" key="8">
    <source>
        <dbReference type="Proteomes" id="UP000504632"/>
    </source>
</evidence>
<reference evidence="9" key="1">
    <citation type="submission" date="2025-08" db="UniProtKB">
        <authorList>
            <consortium name="RefSeq"/>
        </authorList>
    </citation>
    <scope>IDENTIFICATION</scope>
</reference>
<sequence>MDCGIITSKSVLLLLSVIFWAAGCGLAYVGAYVIKSYNNFEHFMEDKYTLIPAVIIIGAAVVLFIIGTIGCCSTLRESTLGLSFFMIVILLIFAAEVAAFVFGFIYRGKINGSLERSMNDTFSKYDGKNSESRAVDFLQSQLHCCGVRNYTDWFATPWYSSNNSTVPQSCCKSNATGCTGRIDQPALLNTEGCETKLEKLFQDVLSYAMLVVLGFAIVKLFGMLSICVITCRSRRNDYQPLYA</sequence>
<feature type="transmembrane region" description="Helical" evidence="7">
    <location>
        <begin position="84"/>
        <end position="106"/>
    </location>
</feature>
<keyword evidence="8" id="KW-1185">Reference proteome</keyword>
<dbReference type="InParanoid" id="A0A6J2VKS4"/>
<comment type="similarity">
    <text evidence="2 7">Belongs to the tetraspanin (TM4SF) family.</text>
</comment>
<dbReference type="PIRSF" id="PIRSF002419">
    <property type="entry name" value="Tetraspanin"/>
    <property type="match status" value="1"/>
</dbReference>
<protein>
    <recommendedName>
        <fullName evidence="7">Tetraspanin</fullName>
    </recommendedName>
</protein>
<feature type="transmembrane region" description="Helical" evidence="7">
    <location>
        <begin position="204"/>
        <end position="229"/>
    </location>
</feature>
<feature type="transmembrane region" description="Helical" evidence="7">
    <location>
        <begin position="12"/>
        <end position="34"/>
    </location>
</feature>
<dbReference type="SUPFAM" id="SSF48652">
    <property type="entry name" value="Tetraspanin"/>
    <property type="match status" value="1"/>
</dbReference>
<dbReference type="Gene3D" id="1.10.1450.10">
    <property type="entry name" value="Tetraspanin"/>
    <property type="match status" value="1"/>
</dbReference>
<evidence type="ECO:0000313" key="9">
    <source>
        <dbReference type="RefSeq" id="XP_030633570.1"/>
    </source>
</evidence>
<dbReference type="Pfam" id="PF00335">
    <property type="entry name" value="Tetraspanin"/>
    <property type="match status" value="1"/>
</dbReference>
<dbReference type="OrthoDB" id="9993879at2759"/>
<comment type="subcellular location">
    <subcellularLocation>
        <location evidence="1 7">Membrane</location>
        <topology evidence="1 7">Multi-pass membrane protein</topology>
    </subcellularLocation>
</comment>
<evidence type="ECO:0000256" key="4">
    <source>
        <dbReference type="ARBA" id="ARBA00022989"/>
    </source>
</evidence>
<dbReference type="CTD" id="437021"/>
<dbReference type="InterPro" id="IPR008952">
    <property type="entry name" value="Tetraspanin_EC2_sf"/>
</dbReference>
<dbReference type="FunFam" id="1.10.1450.10:FF:000029">
    <property type="entry name" value="Tetraspanin"/>
    <property type="match status" value="1"/>
</dbReference>
<proteinExistence type="inferred from homology"/>
<gene>
    <name evidence="9" type="primary">tspan36</name>
</gene>
<organism evidence="8 9">
    <name type="scientific">Chanos chanos</name>
    <name type="common">Milkfish</name>
    <name type="synonym">Mugil chanos</name>
    <dbReference type="NCBI Taxonomy" id="29144"/>
    <lineage>
        <taxon>Eukaryota</taxon>
        <taxon>Metazoa</taxon>
        <taxon>Chordata</taxon>
        <taxon>Craniata</taxon>
        <taxon>Vertebrata</taxon>
        <taxon>Euteleostomi</taxon>
        <taxon>Actinopterygii</taxon>
        <taxon>Neopterygii</taxon>
        <taxon>Teleostei</taxon>
        <taxon>Ostariophysi</taxon>
        <taxon>Gonorynchiformes</taxon>
        <taxon>Chanidae</taxon>
        <taxon>Chanos</taxon>
    </lineage>
</organism>
<evidence type="ECO:0000256" key="3">
    <source>
        <dbReference type="ARBA" id="ARBA00022692"/>
    </source>
</evidence>
<dbReference type="AlphaFoldDB" id="A0A6J2VKS4"/>
<evidence type="ECO:0000256" key="7">
    <source>
        <dbReference type="RuleBase" id="RU361218"/>
    </source>
</evidence>
<evidence type="ECO:0000256" key="5">
    <source>
        <dbReference type="ARBA" id="ARBA00023136"/>
    </source>
</evidence>
<keyword evidence="4 7" id="KW-1133">Transmembrane helix</keyword>
<evidence type="ECO:0000256" key="2">
    <source>
        <dbReference type="ARBA" id="ARBA00006840"/>
    </source>
</evidence>
<evidence type="ECO:0000256" key="1">
    <source>
        <dbReference type="ARBA" id="ARBA00004141"/>
    </source>
</evidence>
<feature type="disulfide bond" evidence="6">
    <location>
        <begin position="144"/>
        <end position="178"/>
    </location>
</feature>
<dbReference type="GO" id="GO:0005886">
    <property type="term" value="C:plasma membrane"/>
    <property type="evidence" value="ECO:0007669"/>
    <property type="project" value="TreeGrafter"/>
</dbReference>
<keyword evidence="3 7" id="KW-0812">Transmembrane</keyword>
<dbReference type="InterPro" id="IPR000301">
    <property type="entry name" value="Tetraspanin_animals"/>
</dbReference>